<feature type="region of interest" description="Disordered" evidence="1">
    <location>
        <begin position="193"/>
        <end position="212"/>
    </location>
</feature>
<gene>
    <name evidence="2" type="ORF">B0I29_111227</name>
</gene>
<dbReference type="AlphaFoldDB" id="A0A327Z8D1"/>
<evidence type="ECO:0000313" key="2">
    <source>
        <dbReference type="EMBL" id="RAK34625.1"/>
    </source>
</evidence>
<evidence type="ECO:0000256" key="1">
    <source>
        <dbReference type="SAM" id="MobiDB-lite"/>
    </source>
</evidence>
<dbReference type="EMBL" id="QLMJ01000011">
    <property type="protein sequence ID" value="RAK34625.1"/>
    <property type="molecule type" value="Genomic_DNA"/>
</dbReference>
<sequence length="488" mass="52367">MEQFVSYCQYQIFSGEGGDGLEIYTVGDELLHVGGPDECTAFTGLHTGTIEMRIEAFPSEPPLLSGDDWDATSETTLWCPTGSLTVNGLMSDTYTEVPLAGPGLARVRVYARNRIHEGLRTDADPAEQHELHVWPVSEETGLATVADDGTLSTWAQKPAHAATWAMSRLLTTDPADAGSARVAVVRCRDVPTGEGWARPGEGRASSGGGWAPPETIFAGDLEIRLRAAGDGTWTFTWALADRPISPSPATTLPDASPSTVRVVVDEDGTLTVRHEGVPGHQAVLLGLIWDHLLDLPAGVPVAWEQPMRAKAAEATRRAEKKQRERAEREMAAWGGTPPTERLRGLAARAKALANLDRPLLDRLEQLPPERQREVACWAARRAMEAAGLDQVGWIAAALEAVDAGDQLPAAFTDHGEVYRRLLDDPEVPQTILAVRGASSRMLHQAVAFPALLALNEDDPLAAAIEAIWAAAAAHGNDFPTFLAAAHNA</sequence>
<proteinExistence type="predicted"/>
<name>A0A327Z8D1_9ACTN</name>
<evidence type="ECO:0000313" key="3">
    <source>
        <dbReference type="Proteomes" id="UP000249341"/>
    </source>
</evidence>
<protein>
    <submittedName>
        <fullName evidence="2">Uncharacterized protein</fullName>
    </submittedName>
</protein>
<organism evidence="2 3">
    <name type="scientific">Actinoplanes lutulentus</name>
    <dbReference type="NCBI Taxonomy" id="1287878"/>
    <lineage>
        <taxon>Bacteria</taxon>
        <taxon>Bacillati</taxon>
        <taxon>Actinomycetota</taxon>
        <taxon>Actinomycetes</taxon>
        <taxon>Micromonosporales</taxon>
        <taxon>Micromonosporaceae</taxon>
        <taxon>Actinoplanes</taxon>
    </lineage>
</organism>
<dbReference type="Proteomes" id="UP000249341">
    <property type="component" value="Unassembled WGS sequence"/>
</dbReference>
<reference evidence="2 3" key="1">
    <citation type="submission" date="2018-06" db="EMBL/GenBank/DDBJ databases">
        <title>Genomic Encyclopedia of Type Strains, Phase III (KMG-III): the genomes of soil and plant-associated and newly described type strains.</title>
        <authorList>
            <person name="Whitman W."/>
        </authorList>
    </citation>
    <scope>NUCLEOTIDE SEQUENCE [LARGE SCALE GENOMIC DNA]</scope>
    <source>
        <strain evidence="2 3">CGMCC 4.7090</strain>
    </source>
</reference>
<keyword evidence="3" id="KW-1185">Reference proteome</keyword>
<comment type="caution">
    <text evidence="2">The sequence shown here is derived from an EMBL/GenBank/DDBJ whole genome shotgun (WGS) entry which is preliminary data.</text>
</comment>
<accession>A0A327Z8D1</accession>